<organism evidence="4 5">
    <name type="scientific">Spirosoma oryzae</name>
    <dbReference type="NCBI Taxonomy" id="1469603"/>
    <lineage>
        <taxon>Bacteria</taxon>
        <taxon>Pseudomonadati</taxon>
        <taxon>Bacteroidota</taxon>
        <taxon>Cytophagia</taxon>
        <taxon>Cytophagales</taxon>
        <taxon>Cytophagaceae</taxon>
        <taxon>Spirosoma</taxon>
    </lineage>
</organism>
<dbReference type="Gene3D" id="3.40.30.10">
    <property type="entry name" value="Glutaredoxin"/>
    <property type="match status" value="1"/>
</dbReference>
<dbReference type="PANTHER" id="PTHR15337:SF11">
    <property type="entry name" value="THIOREDOXIN DOMAIN-CONTAINING PROTEIN"/>
    <property type="match status" value="1"/>
</dbReference>
<dbReference type="RefSeq" id="WP_106136917.1">
    <property type="nucleotide sequence ID" value="NZ_PVTE01000004.1"/>
</dbReference>
<feature type="chain" id="PRO_5015728978" evidence="2">
    <location>
        <begin position="19"/>
        <end position="160"/>
    </location>
</feature>
<evidence type="ECO:0000313" key="5">
    <source>
        <dbReference type="Proteomes" id="UP000238375"/>
    </source>
</evidence>
<comment type="caution">
    <text evidence="4">The sequence shown here is derived from an EMBL/GenBank/DDBJ whole genome shotgun (WGS) entry which is preliminary data.</text>
</comment>
<dbReference type="InterPro" id="IPR051099">
    <property type="entry name" value="AGR/TXD"/>
</dbReference>
<evidence type="ECO:0000256" key="1">
    <source>
        <dbReference type="ARBA" id="ARBA00022729"/>
    </source>
</evidence>
<dbReference type="PROSITE" id="PS51352">
    <property type="entry name" value="THIOREDOXIN_2"/>
    <property type="match status" value="1"/>
</dbReference>
<feature type="domain" description="Thioredoxin" evidence="3">
    <location>
        <begin position="10"/>
        <end position="136"/>
    </location>
</feature>
<dbReference type="PANTHER" id="PTHR15337">
    <property type="entry name" value="ANTERIOR GRADIENT PROTEIN-RELATED"/>
    <property type="match status" value="1"/>
</dbReference>
<evidence type="ECO:0000256" key="2">
    <source>
        <dbReference type="SAM" id="SignalP"/>
    </source>
</evidence>
<name>A0A2T0TBL3_9BACT</name>
<sequence length="160" mass="17914">MNRFLLLFCLLTGANAWAQQPGGIHFFSGSWQQVLAEARRQHKPIFLDVYAHWCPPCQRMAREALPNSLVGAAYNDRFINYQLDAETGEGATLARQYGIASYPTALFLTPDGQVVHRGVGYGGINGMVQQADLVLRMSPMRRALRKRPAPLPDDTLRTLR</sequence>
<dbReference type="CDD" id="cd02947">
    <property type="entry name" value="TRX_family"/>
    <property type="match status" value="1"/>
</dbReference>
<keyword evidence="5" id="KW-1185">Reference proteome</keyword>
<dbReference type="AlphaFoldDB" id="A0A2T0TBL3"/>
<dbReference type="SUPFAM" id="SSF52833">
    <property type="entry name" value="Thioredoxin-like"/>
    <property type="match status" value="1"/>
</dbReference>
<dbReference type="OrthoDB" id="645813at2"/>
<evidence type="ECO:0000313" key="4">
    <source>
        <dbReference type="EMBL" id="PRY43056.1"/>
    </source>
</evidence>
<dbReference type="EMBL" id="PVTE01000004">
    <property type="protein sequence ID" value="PRY43056.1"/>
    <property type="molecule type" value="Genomic_DNA"/>
</dbReference>
<dbReference type="Pfam" id="PF13899">
    <property type="entry name" value="Thioredoxin_7"/>
    <property type="match status" value="1"/>
</dbReference>
<accession>A0A2T0TBL3</accession>
<gene>
    <name evidence="4" type="ORF">CLV58_104187</name>
</gene>
<proteinExistence type="predicted"/>
<protein>
    <submittedName>
        <fullName evidence="4">Thioredoxin-like protein</fullName>
    </submittedName>
</protein>
<keyword evidence="1 2" id="KW-0732">Signal</keyword>
<dbReference type="Proteomes" id="UP000238375">
    <property type="component" value="Unassembled WGS sequence"/>
</dbReference>
<dbReference type="InterPro" id="IPR036249">
    <property type="entry name" value="Thioredoxin-like_sf"/>
</dbReference>
<reference evidence="4 5" key="1">
    <citation type="submission" date="2018-03" db="EMBL/GenBank/DDBJ databases">
        <title>Genomic Encyclopedia of Archaeal and Bacterial Type Strains, Phase II (KMG-II): from individual species to whole genera.</title>
        <authorList>
            <person name="Goeker M."/>
        </authorList>
    </citation>
    <scope>NUCLEOTIDE SEQUENCE [LARGE SCALE GENOMIC DNA]</scope>
    <source>
        <strain evidence="4 5">DSM 28354</strain>
    </source>
</reference>
<feature type="signal peptide" evidence="2">
    <location>
        <begin position="1"/>
        <end position="18"/>
    </location>
</feature>
<evidence type="ECO:0000259" key="3">
    <source>
        <dbReference type="PROSITE" id="PS51352"/>
    </source>
</evidence>
<dbReference type="InterPro" id="IPR013766">
    <property type="entry name" value="Thioredoxin_domain"/>
</dbReference>